<protein>
    <submittedName>
        <fullName evidence="2">Uncharacterized protein</fullName>
    </submittedName>
</protein>
<gene>
    <name evidence="2" type="ORF">EVAR_28717_1</name>
</gene>
<name>A0A4C1V5L5_EUMVA</name>
<keyword evidence="3" id="KW-1185">Reference proteome</keyword>
<proteinExistence type="predicted"/>
<comment type="caution">
    <text evidence="2">The sequence shown here is derived from an EMBL/GenBank/DDBJ whole genome shotgun (WGS) entry which is preliminary data.</text>
</comment>
<evidence type="ECO:0000313" key="2">
    <source>
        <dbReference type="EMBL" id="GBP33562.1"/>
    </source>
</evidence>
<evidence type="ECO:0000256" key="1">
    <source>
        <dbReference type="SAM" id="MobiDB-lite"/>
    </source>
</evidence>
<dbReference type="Proteomes" id="UP000299102">
    <property type="component" value="Unassembled WGS sequence"/>
</dbReference>
<dbReference type="OrthoDB" id="1904536at2759"/>
<accession>A0A4C1V5L5</accession>
<feature type="compositionally biased region" description="Basic and acidic residues" evidence="1">
    <location>
        <begin position="69"/>
        <end position="79"/>
    </location>
</feature>
<organism evidence="2 3">
    <name type="scientific">Eumeta variegata</name>
    <name type="common">Bagworm moth</name>
    <name type="synonym">Eumeta japonica</name>
    <dbReference type="NCBI Taxonomy" id="151549"/>
    <lineage>
        <taxon>Eukaryota</taxon>
        <taxon>Metazoa</taxon>
        <taxon>Ecdysozoa</taxon>
        <taxon>Arthropoda</taxon>
        <taxon>Hexapoda</taxon>
        <taxon>Insecta</taxon>
        <taxon>Pterygota</taxon>
        <taxon>Neoptera</taxon>
        <taxon>Endopterygota</taxon>
        <taxon>Lepidoptera</taxon>
        <taxon>Glossata</taxon>
        <taxon>Ditrysia</taxon>
        <taxon>Tineoidea</taxon>
        <taxon>Psychidae</taxon>
        <taxon>Oiketicinae</taxon>
        <taxon>Eumeta</taxon>
    </lineage>
</organism>
<dbReference type="EMBL" id="BGZK01000275">
    <property type="protein sequence ID" value="GBP33562.1"/>
    <property type="molecule type" value="Genomic_DNA"/>
</dbReference>
<feature type="region of interest" description="Disordered" evidence="1">
    <location>
        <begin position="69"/>
        <end position="108"/>
    </location>
</feature>
<reference evidence="2 3" key="1">
    <citation type="journal article" date="2019" name="Commun. Biol.">
        <title>The bagworm genome reveals a unique fibroin gene that provides high tensile strength.</title>
        <authorList>
            <person name="Kono N."/>
            <person name="Nakamura H."/>
            <person name="Ohtoshi R."/>
            <person name="Tomita M."/>
            <person name="Numata K."/>
            <person name="Arakawa K."/>
        </authorList>
    </citation>
    <scope>NUCLEOTIDE SEQUENCE [LARGE SCALE GENOMIC DNA]</scope>
</reference>
<dbReference type="AlphaFoldDB" id="A0A4C1V5L5"/>
<evidence type="ECO:0000313" key="3">
    <source>
        <dbReference type="Proteomes" id="UP000299102"/>
    </source>
</evidence>
<sequence length="108" mass="12671">MRRLVDVSEAREMCKDRTKWKSTVSAYPSGKYEKNQPQVHVECYQLTDDLRFDMRSSVPRYEGDKDLHFMKNNADRDGGARAIKTVRNKNRSHEEDRCRPPYSPGTMT</sequence>